<dbReference type="Pfam" id="PF02421">
    <property type="entry name" value="FeoB_N"/>
    <property type="match status" value="1"/>
</dbReference>
<proteinExistence type="predicted"/>
<evidence type="ECO:0000259" key="2">
    <source>
        <dbReference type="PROSITE" id="PS51711"/>
    </source>
</evidence>
<name>A0A7V2AU03_UNCEI</name>
<dbReference type="Proteomes" id="UP000886069">
    <property type="component" value="Unassembled WGS sequence"/>
</dbReference>
<gene>
    <name evidence="3" type="ORF">ENO08_02190</name>
</gene>
<dbReference type="InterPro" id="IPR027417">
    <property type="entry name" value="P-loop_NTPase"/>
</dbReference>
<keyword evidence="1" id="KW-0812">Transmembrane</keyword>
<feature type="transmembrane region" description="Helical" evidence="1">
    <location>
        <begin position="301"/>
        <end position="324"/>
    </location>
</feature>
<feature type="non-terminal residue" evidence="3">
    <location>
        <position position="385"/>
    </location>
</feature>
<dbReference type="PROSITE" id="PS51711">
    <property type="entry name" value="G_FEOB"/>
    <property type="match status" value="1"/>
</dbReference>
<dbReference type="GO" id="GO:0015093">
    <property type="term" value="F:ferrous iron transmembrane transporter activity"/>
    <property type="evidence" value="ECO:0007669"/>
    <property type="project" value="TreeGrafter"/>
</dbReference>
<dbReference type="CDD" id="cd01879">
    <property type="entry name" value="FeoB"/>
    <property type="match status" value="1"/>
</dbReference>
<evidence type="ECO:0000313" key="3">
    <source>
        <dbReference type="EMBL" id="HER43253.1"/>
    </source>
</evidence>
<dbReference type="NCBIfam" id="TIGR00231">
    <property type="entry name" value="small_GTP"/>
    <property type="match status" value="1"/>
</dbReference>
<accession>A0A7V2AU03</accession>
<evidence type="ECO:0000256" key="1">
    <source>
        <dbReference type="SAM" id="Phobius"/>
    </source>
</evidence>
<dbReference type="PANTHER" id="PTHR43185:SF1">
    <property type="entry name" value="FE(2+) TRANSPORTER FEOB"/>
    <property type="match status" value="1"/>
</dbReference>
<dbReference type="GO" id="GO:0005525">
    <property type="term" value="F:GTP binding"/>
    <property type="evidence" value="ECO:0007669"/>
    <property type="project" value="InterPro"/>
</dbReference>
<dbReference type="InterPro" id="IPR005225">
    <property type="entry name" value="Small_GTP-bd"/>
</dbReference>
<organism evidence="3">
    <name type="scientific">Eiseniibacteriota bacterium</name>
    <dbReference type="NCBI Taxonomy" id="2212470"/>
    <lineage>
        <taxon>Bacteria</taxon>
        <taxon>Candidatus Eiseniibacteriota</taxon>
    </lineage>
</organism>
<dbReference type="InterPro" id="IPR006073">
    <property type="entry name" value="GTP-bd"/>
</dbReference>
<feature type="domain" description="FeoB-type G" evidence="2">
    <location>
        <begin position="7"/>
        <end position="168"/>
    </location>
</feature>
<comment type="caution">
    <text evidence="3">The sequence shown here is derived from an EMBL/GenBank/DDBJ whole genome shotgun (WGS) entry which is preliminary data.</text>
</comment>
<dbReference type="GO" id="GO:0005886">
    <property type="term" value="C:plasma membrane"/>
    <property type="evidence" value="ECO:0007669"/>
    <property type="project" value="TreeGrafter"/>
</dbReference>
<dbReference type="Gene3D" id="3.40.50.300">
    <property type="entry name" value="P-loop containing nucleotide triphosphate hydrolases"/>
    <property type="match status" value="1"/>
</dbReference>
<dbReference type="EMBL" id="DSEC01000154">
    <property type="protein sequence ID" value="HER43253.1"/>
    <property type="molecule type" value="Genomic_DNA"/>
</dbReference>
<feature type="transmembrane region" description="Helical" evidence="1">
    <location>
        <begin position="336"/>
        <end position="362"/>
    </location>
</feature>
<keyword evidence="1" id="KW-1133">Transmembrane helix</keyword>
<dbReference type="PRINTS" id="PR00326">
    <property type="entry name" value="GTP1OBG"/>
</dbReference>
<protein>
    <submittedName>
        <fullName evidence="3">GTP-binding protein</fullName>
    </submittedName>
</protein>
<keyword evidence="1" id="KW-0472">Membrane</keyword>
<dbReference type="InterPro" id="IPR030389">
    <property type="entry name" value="G_FEOB_dom"/>
</dbReference>
<feature type="transmembrane region" description="Helical" evidence="1">
    <location>
        <begin position="279"/>
        <end position="295"/>
    </location>
</feature>
<dbReference type="InterPro" id="IPR050860">
    <property type="entry name" value="FeoB_GTPase"/>
</dbReference>
<sequence>MTEHQRTRSILLVGNPNVGKSVIFAYLTGRYAVVSNYPGTTVEIARGRARFDATLEVVDTPGVNSLFPKGEDERVTRDILVRDRGATVVQVADAKNLFRALLLTSQLAELGCRMILVLNMMDEARQRGISIDVKELGERLGIEIIETVAVEKRGLGRIAQALFAGSARAPNMAVRYNDEVLGAIEEARKAVPEPDRFGRLGLISLVSGDRDFAGMYDGLSPEAADALMDSIGEREGRLPHPFSHYIASARRGLVERLMGRVVTAGKGIFPGGPAALRRYGYTLSLAAAAILLYLFCGAERLASAGLHPTVLVLLGVVWAATAAGTERLNRTMTHPILGMIMLAAVLYLVYMLVGVFAAGTLVDVIEEGLFDARVIPLLRRLAGTG</sequence>
<reference evidence="3" key="1">
    <citation type="journal article" date="2020" name="mSystems">
        <title>Genome- and Community-Level Interaction Insights into Carbon Utilization and Element Cycling Functions of Hydrothermarchaeota in Hydrothermal Sediment.</title>
        <authorList>
            <person name="Zhou Z."/>
            <person name="Liu Y."/>
            <person name="Xu W."/>
            <person name="Pan J."/>
            <person name="Luo Z.H."/>
            <person name="Li M."/>
        </authorList>
    </citation>
    <scope>NUCLEOTIDE SEQUENCE [LARGE SCALE GENOMIC DNA]</scope>
    <source>
        <strain evidence="3">SpSt-1233</strain>
    </source>
</reference>
<dbReference type="PANTHER" id="PTHR43185">
    <property type="entry name" value="FERROUS IRON TRANSPORT PROTEIN B"/>
    <property type="match status" value="1"/>
</dbReference>
<dbReference type="AlphaFoldDB" id="A0A7V2AU03"/>
<dbReference type="SUPFAM" id="SSF52540">
    <property type="entry name" value="P-loop containing nucleoside triphosphate hydrolases"/>
    <property type="match status" value="1"/>
</dbReference>